<dbReference type="EMBL" id="JAGSPK010000001">
    <property type="protein sequence ID" value="MBR7791021.1"/>
    <property type="molecule type" value="Genomic_DNA"/>
</dbReference>
<dbReference type="PANTHER" id="PTHR38743:SF2">
    <property type="entry name" value="DUF2185 DOMAIN-CONTAINING PROTEIN"/>
    <property type="match status" value="1"/>
</dbReference>
<evidence type="ECO:0000313" key="1">
    <source>
        <dbReference type="EMBL" id="MBR7791021.1"/>
    </source>
</evidence>
<protein>
    <submittedName>
        <fullName evidence="1">DUF2314 domain-containing protein</fullName>
    </submittedName>
</protein>
<comment type="caution">
    <text evidence="1">The sequence shown here is derived from an EMBL/GenBank/DDBJ whole genome shotgun (WGS) entry which is preliminary data.</text>
</comment>
<evidence type="ECO:0000313" key="2">
    <source>
        <dbReference type="Proteomes" id="UP000682982"/>
    </source>
</evidence>
<reference evidence="1 2" key="1">
    <citation type="submission" date="2021-04" db="EMBL/GenBank/DDBJ databases">
        <title>novel species isolated from subtropical streams in China.</title>
        <authorList>
            <person name="Lu H."/>
        </authorList>
    </citation>
    <scope>NUCLEOTIDE SEQUENCE [LARGE SCALE GENOMIC DNA]</scope>
    <source>
        <strain evidence="1 2">FT147W</strain>
    </source>
</reference>
<organism evidence="1 2">
    <name type="scientific">Undibacterium rivi</name>
    <dbReference type="NCBI Taxonomy" id="2828729"/>
    <lineage>
        <taxon>Bacteria</taxon>
        <taxon>Pseudomonadati</taxon>
        <taxon>Pseudomonadota</taxon>
        <taxon>Betaproteobacteria</taxon>
        <taxon>Burkholderiales</taxon>
        <taxon>Oxalobacteraceae</taxon>
        <taxon>Undibacterium</taxon>
    </lineage>
</organism>
<dbReference type="Proteomes" id="UP000682982">
    <property type="component" value="Unassembled WGS sequence"/>
</dbReference>
<sequence length="102" mass="12107">MEYVLEDGEKLNREYPDTFWIPPRDERDNLLPGELVKLIFRISLIDGQHVERMWVIVNERLTDGYVGELNNDPYCTTELRCGARVEFRPEHVIQIYEELPKA</sequence>
<dbReference type="RefSeq" id="WP_212677263.1">
    <property type="nucleotide sequence ID" value="NZ_JAGSPK010000001.1"/>
</dbReference>
<accession>A0ABS5GX42</accession>
<name>A0ABS5GX42_9BURK</name>
<dbReference type="PANTHER" id="PTHR38743">
    <property type="entry name" value="SIMILAR TO GLYOXYLASE I FAMILY PROTEIN"/>
    <property type="match status" value="1"/>
</dbReference>
<proteinExistence type="predicted"/>
<gene>
    <name evidence="1" type="ORF">KDM87_00310</name>
</gene>
<keyword evidence="2" id="KW-1185">Reference proteome</keyword>